<accession>A0A0B7GCL1</accession>
<dbReference type="CDD" id="cd08495">
    <property type="entry name" value="PBP2_NikA_DppA_OppA_like_8"/>
    <property type="match status" value="1"/>
</dbReference>
<dbReference type="EMBL" id="CP060807">
    <property type="protein sequence ID" value="QNP23578.1"/>
    <property type="molecule type" value="Genomic_DNA"/>
</dbReference>
<reference evidence="7 9" key="1">
    <citation type="submission" date="2018-06" db="EMBL/GenBank/DDBJ databases">
        <authorList>
            <consortium name="Pathogen Informatics"/>
            <person name="Doyle S."/>
        </authorList>
    </citation>
    <scope>NUCLEOTIDE SEQUENCE [LARGE SCALE GENOMIC DNA]</scope>
    <source>
        <strain evidence="7 9">NCTC9177</strain>
    </source>
</reference>
<evidence type="ECO:0000259" key="2">
    <source>
        <dbReference type="Pfam" id="PF00496"/>
    </source>
</evidence>
<reference evidence="6 11" key="3">
    <citation type="submission" date="2020-08" db="EMBL/GenBank/DDBJ databases">
        <title>Complete genome sequence of Klebsiella pneumoniae KP2757.</title>
        <authorList>
            <person name="Zhang X."/>
        </authorList>
    </citation>
    <scope>NUCLEOTIDE SEQUENCE [LARGE SCALE GENOMIC DNA]</scope>
    <source>
        <strain evidence="6 11">KP2757</strain>
    </source>
</reference>
<evidence type="ECO:0000313" key="12">
    <source>
        <dbReference type="Proteomes" id="UP000789617"/>
    </source>
</evidence>
<dbReference type="KEGG" id="kpk:A593_17245"/>
<dbReference type="Proteomes" id="UP000258928">
    <property type="component" value="Unassembled WGS sequence"/>
</dbReference>
<dbReference type="InterPro" id="IPR000914">
    <property type="entry name" value="SBP_5_dom"/>
</dbReference>
<dbReference type="InterPro" id="IPR039424">
    <property type="entry name" value="SBP_5"/>
</dbReference>
<protein>
    <submittedName>
        <fullName evidence="4">ABC transporter substrate-binding protein</fullName>
    </submittedName>
    <submittedName>
        <fullName evidence="7 8">Family 5 extracellular solute-binding protein</fullName>
    </submittedName>
    <submittedName>
        <fullName evidence="3">Periplasmic dipeptide transport protein</fullName>
    </submittedName>
</protein>
<evidence type="ECO:0000313" key="4">
    <source>
        <dbReference type="EMBL" id="GKJ84817.1"/>
    </source>
</evidence>
<evidence type="ECO:0000313" key="9">
    <source>
        <dbReference type="Proteomes" id="UP000254545"/>
    </source>
</evidence>
<reference evidence="5" key="6">
    <citation type="journal article" date="2023" name="Nat. Commun.">
        <title>Genomic dissection of endemic carbapenem resistance reveals metallo-beta-lactamase dissemination through clonal, plasmid and integron transfer.</title>
        <authorList>
            <person name="Macesic N."/>
            <person name="Hawkey J."/>
            <person name="Vezina B."/>
            <person name="Wisniewski J.A."/>
            <person name="Cottingham H."/>
            <person name="Blakeway L.V."/>
            <person name="Harshegyi T."/>
            <person name="Pragastis K."/>
            <person name="Badoordeen G.Z."/>
            <person name="Dennison A."/>
            <person name="Spelman D.W."/>
            <person name="Jenney A.W.J."/>
            <person name="Peleg A.Y."/>
        </authorList>
    </citation>
    <scope>NUCLEOTIDE SEQUENCE</scope>
    <source>
        <strain evidence="5">CPO071</strain>
    </source>
</reference>
<dbReference type="Pfam" id="PF00496">
    <property type="entry name" value="SBP_bac_5"/>
    <property type="match status" value="1"/>
</dbReference>
<dbReference type="Proteomes" id="UP001176846">
    <property type="component" value="Unassembled WGS sequence"/>
</dbReference>
<evidence type="ECO:0000313" key="6">
    <source>
        <dbReference type="EMBL" id="QNP23578.1"/>
    </source>
</evidence>
<keyword evidence="1" id="KW-0732">Signal</keyword>
<dbReference type="EMBL" id="CAJOXS020000001">
    <property type="protein sequence ID" value="CAH6059247.1"/>
    <property type="molecule type" value="Genomic_DNA"/>
</dbReference>
<reference evidence="5" key="7">
    <citation type="submission" date="2024-01" db="EMBL/GenBank/DDBJ databases">
        <authorList>
            <person name="Macesic N."/>
        </authorList>
    </citation>
    <scope>NUCLEOTIDE SEQUENCE</scope>
    <source>
        <strain evidence="5">CPO071</strain>
    </source>
</reference>
<feature type="signal peptide" evidence="1">
    <location>
        <begin position="1"/>
        <end position="32"/>
    </location>
</feature>
<dbReference type="Gene3D" id="3.10.105.10">
    <property type="entry name" value="Dipeptide-binding Protein, Domain 3"/>
    <property type="match status" value="1"/>
</dbReference>
<dbReference type="EMBL" id="UKAS01000004">
    <property type="protein sequence ID" value="SXF93112.1"/>
    <property type="molecule type" value="Genomic_DNA"/>
</dbReference>
<dbReference type="InterPro" id="IPR030678">
    <property type="entry name" value="Peptide/Ni-bd"/>
</dbReference>
<evidence type="ECO:0000313" key="10">
    <source>
        <dbReference type="Proteomes" id="UP000258928"/>
    </source>
</evidence>
<evidence type="ECO:0000313" key="11">
    <source>
        <dbReference type="Proteomes" id="UP000516181"/>
    </source>
</evidence>
<dbReference type="EMBL" id="JARTTN020000001">
    <property type="protein sequence ID" value="MEC6058829.1"/>
    <property type="molecule type" value="Genomic_DNA"/>
</dbReference>
<reference evidence="4" key="4">
    <citation type="journal article" date="2022" name="J. Appl. Microbiol.">
        <title>PCR-based ORF typing of Klebsiella pneumoniae for rapid identification of global clones and transmission events.</title>
        <authorList>
            <person name="Nonogaki R."/>
            <person name="Iijima A."/>
            <person name="Kawamura K."/>
            <person name="Kayama S."/>
            <person name="Sugai M."/>
            <person name="Yagi T."/>
            <person name="Arakawa Y."/>
            <person name="Doi Y."/>
            <person name="Suzuki M."/>
        </authorList>
    </citation>
    <scope>NUCLEOTIDE SEQUENCE</scope>
    <source>
        <strain evidence="4">NUKP-37</strain>
    </source>
</reference>
<dbReference type="Gene3D" id="3.40.190.10">
    <property type="entry name" value="Periplasmic binding protein-like II"/>
    <property type="match status" value="1"/>
</dbReference>
<keyword evidence="12" id="KW-1185">Reference proteome</keyword>
<dbReference type="Proteomes" id="UP000254545">
    <property type="component" value="Unassembled WGS sequence"/>
</dbReference>
<evidence type="ECO:0000313" key="5">
    <source>
        <dbReference type="EMBL" id="MEC6058829.1"/>
    </source>
</evidence>
<dbReference type="EMBL" id="BQTA01000001">
    <property type="protein sequence ID" value="GKJ84817.1"/>
    <property type="molecule type" value="Genomic_DNA"/>
</dbReference>
<dbReference type="GO" id="GO:0015833">
    <property type="term" value="P:peptide transport"/>
    <property type="evidence" value="ECO:0007669"/>
    <property type="project" value="TreeGrafter"/>
</dbReference>
<evidence type="ECO:0000313" key="8">
    <source>
        <dbReference type="EMBL" id="SXF93112.1"/>
    </source>
</evidence>
<feature type="domain" description="Solute-binding protein family 5" evidence="2">
    <location>
        <begin position="83"/>
        <end position="465"/>
    </location>
</feature>
<sequence>MHKKTLFSRAGRLAVAVSGALALAGAALPANASTLRIAMTAADIPLTLGQPDQGYEGNRFTGIPLYDALVEWDLSQGEKPSGLVPGLATEWHIDPQNTSRWIFTLRPGVRFHDGTEVNADAIVWNVDKVLNKAAPQYAPGQIGNTLSRMPTLTGAEKIDDHTVALTTSEPDALLPYNITNLFIVSPTAWQKQYDAVPASAGDSAARSKQAWTAFAAHAVGSGPFKLEKLVPRQQLILDKNPDYWNKDRIPRVDKVVLIPLPEANARTAALLSKQVDWIEAPAPDAIDQIKSQGFHLYANTQPHLWPWQFSFEKGSPWQDIRVRKAANLCLNRAELKSYLGGYMTEATGVYEADSPWHGKPTFQIKYDPDTARQLMTEAGYSASKPLHVTVATSASGSGQMQPLPMNEYIQQSLKSCFFNVDIKVVEWNTLFTNWRLGARDPSAKGIDAINVSAAVNDPYFGLIRFSTAKAFPPVATNWGYFSTPETEKLAAAVKHAFTPAEMNQAAGELHAALVDQVPFLFVAHDVGPRAISPAVTGVVQPQSWFIDLSLVSKKE</sequence>
<dbReference type="AlphaFoldDB" id="A0A0B7GCL1"/>
<gene>
    <name evidence="7" type="primary">dppA_5</name>
    <name evidence="8" type="synonym">dppA_4</name>
    <name evidence="3" type="ORF">AN2335V1_2072</name>
    <name evidence="6" type="ORF">IAP99_19530</name>
    <name evidence="7" type="ORF">NCTC9177_02852</name>
    <name evidence="4" type="ORF">NUKP37_00830</name>
    <name evidence="5" type="ORF">QAB22_020180</name>
    <name evidence="8" type="ORF">SAMEA3729809_01829</name>
</gene>
<organism evidence="7 9">
    <name type="scientific">Klebsiella variicola</name>
    <dbReference type="NCBI Taxonomy" id="244366"/>
    <lineage>
        <taxon>Bacteria</taxon>
        <taxon>Pseudomonadati</taxon>
        <taxon>Pseudomonadota</taxon>
        <taxon>Gammaproteobacteria</taxon>
        <taxon>Enterobacterales</taxon>
        <taxon>Enterobacteriaceae</taxon>
        <taxon>Klebsiella/Raoultella group</taxon>
        <taxon>Klebsiella</taxon>
        <taxon>Klebsiella pneumoniae complex</taxon>
    </lineage>
</organism>
<dbReference type="RefSeq" id="WP_023297185.1">
    <property type="nucleotide sequence ID" value="NZ_BIGP01000005.1"/>
</dbReference>
<dbReference type="PANTHER" id="PTHR30290">
    <property type="entry name" value="PERIPLASMIC BINDING COMPONENT OF ABC TRANSPORTER"/>
    <property type="match status" value="1"/>
</dbReference>
<dbReference type="GO" id="GO:0030288">
    <property type="term" value="C:outer membrane-bounded periplasmic space"/>
    <property type="evidence" value="ECO:0007669"/>
    <property type="project" value="UniProtKB-ARBA"/>
</dbReference>
<evidence type="ECO:0000313" key="7">
    <source>
        <dbReference type="EMBL" id="STS88991.1"/>
    </source>
</evidence>
<reference evidence="8 10" key="2">
    <citation type="submission" date="2018-08" db="EMBL/GenBank/DDBJ databases">
        <authorList>
            <consortium name="Pathogen Informatics"/>
        </authorList>
    </citation>
    <scope>NUCLEOTIDE SEQUENCE [LARGE SCALE GENOMIC DNA]</scope>
    <source>
        <strain evidence="8 10">EuSCAPE_TR218</strain>
    </source>
</reference>
<dbReference type="SUPFAM" id="SSF53850">
    <property type="entry name" value="Periplasmic binding protein-like II"/>
    <property type="match status" value="1"/>
</dbReference>
<dbReference type="PIRSF" id="PIRSF002741">
    <property type="entry name" value="MppA"/>
    <property type="match status" value="1"/>
</dbReference>
<feature type="chain" id="PRO_5044364820" evidence="1">
    <location>
        <begin position="33"/>
        <end position="555"/>
    </location>
</feature>
<dbReference type="GO" id="GO:1904680">
    <property type="term" value="F:peptide transmembrane transporter activity"/>
    <property type="evidence" value="ECO:0007669"/>
    <property type="project" value="TreeGrafter"/>
</dbReference>
<dbReference type="Proteomes" id="UP001060507">
    <property type="component" value="Unassembled WGS sequence"/>
</dbReference>
<dbReference type="GO" id="GO:0043190">
    <property type="term" value="C:ATP-binding cassette (ABC) transporter complex"/>
    <property type="evidence" value="ECO:0007669"/>
    <property type="project" value="InterPro"/>
</dbReference>
<evidence type="ECO:0000313" key="3">
    <source>
        <dbReference type="EMBL" id="CAH6059247.1"/>
    </source>
</evidence>
<evidence type="ECO:0000256" key="1">
    <source>
        <dbReference type="SAM" id="SignalP"/>
    </source>
</evidence>
<reference evidence="3" key="5">
    <citation type="submission" date="2022-05" db="EMBL/GenBank/DDBJ databases">
        <authorList>
            <person name="Alioto T."/>
            <person name="Alioto T."/>
            <person name="Gomez Garrido J."/>
        </authorList>
    </citation>
    <scope>NUCLEOTIDE SEQUENCE</scope>
    <source>
        <strain evidence="3">0</strain>
    </source>
</reference>
<dbReference type="EMBL" id="UGKR01000003">
    <property type="protein sequence ID" value="STS88991.1"/>
    <property type="molecule type" value="Genomic_DNA"/>
</dbReference>
<name>A0A0B7GCL1_KLEVA</name>
<dbReference type="Proteomes" id="UP000516181">
    <property type="component" value="Chromosome"/>
</dbReference>
<proteinExistence type="predicted"/>
<dbReference type="PANTHER" id="PTHR30290:SF83">
    <property type="entry name" value="ABC TRANSPORTER SUBSTRATE-BINDING PROTEIN"/>
    <property type="match status" value="1"/>
</dbReference>
<dbReference type="KEGG" id="kvq:SP68_21335"/>
<dbReference type="GeneID" id="93274523"/>
<dbReference type="Proteomes" id="UP000789617">
    <property type="component" value="Unassembled WGS sequence"/>
</dbReference>